<dbReference type="Proteomes" id="UP000188219">
    <property type="component" value="Chromosome"/>
</dbReference>
<evidence type="ECO:0000313" key="7">
    <source>
        <dbReference type="EMBL" id="AQQ69113.1"/>
    </source>
</evidence>
<feature type="domain" description="Solute-binding protein family 3/N-terminal" evidence="6">
    <location>
        <begin position="342"/>
        <end position="572"/>
    </location>
</feature>
<keyword evidence="3" id="KW-0732">Signal</keyword>
<evidence type="ECO:0000256" key="2">
    <source>
        <dbReference type="ARBA" id="ARBA00010333"/>
    </source>
</evidence>
<keyword evidence="8" id="KW-1185">Reference proteome</keyword>
<dbReference type="CDD" id="cd13403">
    <property type="entry name" value="MLTF-like"/>
    <property type="match status" value="1"/>
</dbReference>
<sequence>MPTNQRVILGLCLICIVFLCGGCDRTSKDSETRQPGTVGAENGEVDHSSTDSDADGATINGTAGQPHKKFTGKAAQKGDLRPSAVWDPDTTAEYPIGAFNNYIETGDLNAIKKRGMLRILIDIANTDSLHRAATQQDIEIELARRKAEKLGLEPVVLFVENFDRLIPLLIEGKGDIIANNLVPTRERAELIDFSKTVGKTHDTLVSNTDTPEVKAGDSLEGKTLAVTKGTVFETRGREIAKQHPGLKLEVVTQNYVELAIDVSMGHIDFTVIDEQIFDLVQQFRDNIKKNVVFEREDPLTIGIRKDSPQLKQALNEAIRSIKLTNPYERHIGDLDSIKERGVLRAVTRNHPGTYFMWKGRVMGYEYELLQQFAKSLGVRLEIVVAPTHREIFTMVRDGKADVAASLISDTDARDEAGMDFGPHYIQAAVSIVGQPEDKLETLEDLNGRTIHLLKSSSQFELLMQLMQERPEFKDLKIDIALVPENLTIPQILDHVADGEYDLTIADDVTVRLEKHWRDDIVKIYDLKIEDNFYAWMVRENNPELLAAIEKFFNTPKIVKLRETLYKKYFDQPRRTRDEIKYLSEKGEISPYDELVKKYAEEFNFDWRLIVAQMFQESSFNPKAKSWVGAQGLMQVMPDTGKQVGENNLFDPETSVRAGLKYLRWLYRKFEDKGISPENRMWFTLASYNAGLGHVYDAQDLAEEKGWDRNVWFGNVENAMLLLAERKYYSKARYGYARGQEPYDYVRKISQRFRTYAALLEAYRRQQDVSAIHCVVAGAWPDWLDSYATGAGRDARRCLNARALASTH</sequence>
<evidence type="ECO:0000256" key="1">
    <source>
        <dbReference type="ARBA" id="ARBA00004339"/>
    </source>
</evidence>
<dbReference type="SMART" id="SM00062">
    <property type="entry name" value="PBPb"/>
    <property type="match status" value="2"/>
</dbReference>
<dbReference type="SUPFAM" id="SSF53850">
    <property type="entry name" value="Periplasmic binding protein-like II"/>
    <property type="match status" value="2"/>
</dbReference>
<dbReference type="PANTHER" id="PTHR35936">
    <property type="entry name" value="MEMBRANE-BOUND LYTIC MUREIN TRANSGLYCOSYLASE F"/>
    <property type="match status" value="1"/>
</dbReference>
<protein>
    <submittedName>
        <fullName evidence="7">Transglycosylase</fullName>
    </submittedName>
</protein>
<dbReference type="STRING" id="260552.Mag101_16865"/>
<dbReference type="Pfam" id="PF00497">
    <property type="entry name" value="SBP_bac_3"/>
    <property type="match status" value="2"/>
</dbReference>
<feature type="domain" description="Solute-binding protein family 3/N-terminal" evidence="6">
    <location>
        <begin position="116"/>
        <end position="334"/>
    </location>
</feature>
<dbReference type="InterPro" id="IPR008258">
    <property type="entry name" value="Transglycosylase_SLT_dom_1"/>
</dbReference>
<evidence type="ECO:0000259" key="6">
    <source>
        <dbReference type="SMART" id="SM00062"/>
    </source>
</evidence>
<dbReference type="RefSeq" id="WP_077407623.1">
    <property type="nucleotide sequence ID" value="NZ_CP019650.1"/>
</dbReference>
<dbReference type="Gene3D" id="3.40.190.10">
    <property type="entry name" value="Periplasmic binding protein-like II"/>
    <property type="match status" value="4"/>
</dbReference>
<dbReference type="EMBL" id="CP019650">
    <property type="protein sequence ID" value="AQQ69113.1"/>
    <property type="molecule type" value="Genomic_DNA"/>
</dbReference>
<dbReference type="InterPro" id="IPR001638">
    <property type="entry name" value="Solute-binding_3/MltF_N"/>
</dbReference>
<reference evidence="7" key="1">
    <citation type="submission" date="2017-02" db="EMBL/GenBank/DDBJ databases">
        <title>Genome of Microbulbifer agarilyticus GP101.</title>
        <authorList>
            <person name="Jung J."/>
            <person name="Bae S.S."/>
            <person name="Baek K."/>
        </authorList>
    </citation>
    <scope>NUCLEOTIDE SEQUENCE [LARGE SCALE GENOMIC DNA]</scope>
    <source>
        <strain evidence="7">GP101</strain>
    </source>
</reference>
<dbReference type="InterPro" id="IPR023346">
    <property type="entry name" value="Lysozyme-like_dom_sf"/>
</dbReference>
<evidence type="ECO:0000256" key="5">
    <source>
        <dbReference type="SAM" id="MobiDB-lite"/>
    </source>
</evidence>
<dbReference type="AlphaFoldDB" id="A0A1Q2M8Q4"/>
<comment type="subcellular location">
    <subcellularLocation>
        <location evidence="1">Cell outer membrane</location>
        <topology evidence="1">Peripheral membrane protein</topology>
    </subcellularLocation>
</comment>
<organism evidence="7 8">
    <name type="scientific">Microbulbifer agarilyticus</name>
    <dbReference type="NCBI Taxonomy" id="260552"/>
    <lineage>
        <taxon>Bacteria</taxon>
        <taxon>Pseudomonadati</taxon>
        <taxon>Pseudomonadota</taxon>
        <taxon>Gammaproteobacteria</taxon>
        <taxon>Cellvibrionales</taxon>
        <taxon>Microbulbiferaceae</taxon>
        <taxon>Microbulbifer</taxon>
    </lineage>
</organism>
<comment type="similarity">
    <text evidence="2">Belongs to the bacterial solute-binding protein 3 family.</text>
</comment>
<dbReference type="SUPFAM" id="SSF53955">
    <property type="entry name" value="Lysozyme-like"/>
    <property type="match status" value="1"/>
</dbReference>
<gene>
    <name evidence="7" type="ORF">Mag101_16865</name>
</gene>
<dbReference type="OrthoDB" id="9815002at2"/>
<feature type="region of interest" description="Disordered" evidence="5">
    <location>
        <begin position="27"/>
        <end position="86"/>
    </location>
</feature>
<evidence type="ECO:0000313" key="8">
    <source>
        <dbReference type="Proteomes" id="UP000188219"/>
    </source>
</evidence>
<dbReference type="KEGG" id="maga:Mag101_16865"/>
<dbReference type="Pfam" id="PF01464">
    <property type="entry name" value="SLT"/>
    <property type="match status" value="1"/>
</dbReference>
<dbReference type="CDD" id="cd01009">
    <property type="entry name" value="PBP2_YfhD_N"/>
    <property type="match status" value="1"/>
</dbReference>
<dbReference type="Gene3D" id="1.10.530.10">
    <property type="match status" value="1"/>
</dbReference>
<dbReference type="GO" id="GO:0009279">
    <property type="term" value="C:cell outer membrane"/>
    <property type="evidence" value="ECO:0007669"/>
    <property type="project" value="UniProtKB-SubCell"/>
</dbReference>
<proteinExistence type="inferred from homology"/>
<evidence type="ECO:0000256" key="4">
    <source>
        <dbReference type="ARBA" id="ARBA00023237"/>
    </source>
</evidence>
<dbReference type="PANTHER" id="PTHR35936:SF32">
    <property type="entry name" value="MEMBRANE-BOUND LYTIC MUREIN TRANSGLYCOSYLASE F"/>
    <property type="match status" value="1"/>
</dbReference>
<keyword evidence="4" id="KW-0472">Membrane</keyword>
<accession>A0A1Q2M8Q4</accession>
<name>A0A1Q2M8Q4_9GAMM</name>
<evidence type="ECO:0000256" key="3">
    <source>
        <dbReference type="ARBA" id="ARBA00022729"/>
    </source>
</evidence>
<keyword evidence="4" id="KW-0998">Cell outer membrane</keyword>